<gene>
    <name evidence="1" type="ORF">GCM10025875_18720</name>
</gene>
<name>A0AA37XFP0_9MICO</name>
<dbReference type="InterPro" id="IPR006059">
    <property type="entry name" value="SBP"/>
</dbReference>
<dbReference type="PANTHER" id="PTHR43649:SF14">
    <property type="entry name" value="BLR3389 PROTEIN"/>
    <property type="match status" value="1"/>
</dbReference>
<protein>
    <recommendedName>
        <fullName evidence="3">Extracellular solute-binding protein</fullName>
    </recommendedName>
</protein>
<dbReference type="EMBL" id="BSUM01000001">
    <property type="protein sequence ID" value="GMA31880.1"/>
    <property type="molecule type" value="Genomic_DNA"/>
</dbReference>
<dbReference type="InterPro" id="IPR050490">
    <property type="entry name" value="Bact_solute-bd_prot1"/>
</dbReference>
<comment type="caution">
    <text evidence="1">The sequence shown here is derived from an EMBL/GenBank/DDBJ whole genome shotgun (WGS) entry which is preliminary data.</text>
</comment>
<accession>A0AA37XFP0</accession>
<evidence type="ECO:0008006" key="3">
    <source>
        <dbReference type="Google" id="ProtNLM"/>
    </source>
</evidence>
<dbReference type="AlphaFoldDB" id="A0AA37XFP0"/>
<dbReference type="Gene3D" id="3.40.190.10">
    <property type="entry name" value="Periplasmic binding protein-like II"/>
    <property type="match status" value="1"/>
</dbReference>
<dbReference type="Proteomes" id="UP001157161">
    <property type="component" value="Unassembled WGS sequence"/>
</dbReference>
<dbReference type="SUPFAM" id="SSF53850">
    <property type="entry name" value="Periplasmic binding protein-like II"/>
    <property type="match status" value="1"/>
</dbReference>
<dbReference type="PANTHER" id="PTHR43649">
    <property type="entry name" value="ARABINOSE-BINDING PROTEIN-RELATED"/>
    <property type="match status" value="1"/>
</dbReference>
<evidence type="ECO:0000313" key="1">
    <source>
        <dbReference type="EMBL" id="GMA31880.1"/>
    </source>
</evidence>
<reference evidence="1" key="1">
    <citation type="journal article" date="2014" name="Int. J. Syst. Evol. Microbiol.">
        <title>Complete genome sequence of Corynebacterium casei LMG S-19264T (=DSM 44701T), isolated from a smear-ripened cheese.</title>
        <authorList>
            <consortium name="US DOE Joint Genome Institute (JGI-PGF)"/>
            <person name="Walter F."/>
            <person name="Albersmeier A."/>
            <person name="Kalinowski J."/>
            <person name="Ruckert C."/>
        </authorList>
    </citation>
    <scope>NUCLEOTIDE SEQUENCE</scope>
    <source>
        <strain evidence="1">NBRC 112290</strain>
    </source>
</reference>
<reference evidence="1" key="2">
    <citation type="submission" date="2023-02" db="EMBL/GenBank/DDBJ databases">
        <authorList>
            <person name="Sun Q."/>
            <person name="Mori K."/>
        </authorList>
    </citation>
    <scope>NUCLEOTIDE SEQUENCE</scope>
    <source>
        <strain evidence="1">NBRC 112290</strain>
    </source>
</reference>
<evidence type="ECO:0000313" key="2">
    <source>
        <dbReference type="Proteomes" id="UP001157161"/>
    </source>
</evidence>
<keyword evidence="2" id="KW-1185">Reference proteome</keyword>
<proteinExistence type="predicted"/>
<dbReference type="Pfam" id="PF13416">
    <property type="entry name" value="SBP_bac_8"/>
    <property type="match status" value="1"/>
</dbReference>
<organism evidence="1 2">
    <name type="scientific">Litorihabitans aurantiacus</name>
    <dbReference type="NCBI Taxonomy" id="1930061"/>
    <lineage>
        <taxon>Bacteria</taxon>
        <taxon>Bacillati</taxon>
        <taxon>Actinomycetota</taxon>
        <taxon>Actinomycetes</taxon>
        <taxon>Micrococcales</taxon>
        <taxon>Beutenbergiaceae</taxon>
        <taxon>Litorihabitans</taxon>
    </lineage>
</organism>
<sequence>MGFGVLHQAGDGLGRRAGAGGRRHAPLAARGLRPGGLLEPFDLDRLADLGITEADFTPAVWERATYRDQLYALPFDTHPFITFYDPAIAGPAGILDAEGGLSGITSPDTFLDAGRRLAEVTGGTGMTFGYLLDTAQTWRLFWGLYHQAGGGFRLEPGRPAELDEARAGEVVEFMQAVTDGTVAGRDVDYFGAIASFTTGRSGLIVSGEWELPSFQEAIPDVAGRPMPTIFGTPANYADSHAFVLPRQTSRDPERVDATYRALAQLVKGAQIWAEAGHIPAYLPTTRTPEYQALTPQRDYAVASESVVFDPPAWFVGAGSDFQARMSDPLSGALQGNRDAASTVTTMLREMDVFLSQPVPA</sequence>
<dbReference type="RefSeq" id="WP_284250621.1">
    <property type="nucleotide sequence ID" value="NZ_BSUM01000001.1"/>
</dbReference>